<evidence type="ECO:0008006" key="4">
    <source>
        <dbReference type="Google" id="ProtNLM"/>
    </source>
</evidence>
<dbReference type="SUPFAM" id="SSF53383">
    <property type="entry name" value="PLP-dependent transferases"/>
    <property type="match status" value="1"/>
</dbReference>
<dbReference type="PANTHER" id="PTHR43713:SF3">
    <property type="entry name" value="GLUTAMATE-1-SEMIALDEHYDE 2,1-AMINOMUTASE 1, CHLOROPLASTIC-RELATED"/>
    <property type="match status" value="1"/>
</dbReference>
<keyword evidence="2" id="KW-0663">Pyridoxal phosphate</keyword>
<protein>
    <recommendedName>
        <fullName evidence="4">Aminotransferase class III</fullName>
    </recommendedName>
</protein>
<dbReference type="InterPro" id="IPR015421">
    <property type="entry name" value="PyrdxlP-dep_Trfase_major"/>
</dbReference>
<dbReference type="PANTHER" id="PTHR43713">
    <property type="entry name" value="GLUTAMATE-1-SEMIALDEHYDE 2,1-AMINOMUTASE"/>
    <property type="match status" value="1"/>
</dbReference>
<dbReference type="InterPro" id="IPR015424">
    <property type="entry name" value="PyrdxlP-dep_Trfase"/>
</dbReference>
<organism evidence="3">
    <name type="scientific">marine metagenome</name>
    <dbReference type="NCBI Taxonomy" id="408172"/>
    <lineage>
        <taxon>unclassified sequences</taxon>
        <taxon>metagenomes</taxon>
        <taxon>ecological metagenomes</taxon>
    </lineage>
</organism>
<name>A0A382CW55_9ZZZZ</name>
<accession>A0A382CW55</accession>
<evidence type="ECO:0000256" key="1">
    <source>
        <dbReference type="ARBA" id="ARBA00001933"/>
    </source>
</evidence>
<evidence type="ECO:0000313" key="3">
    <source>
        <dbReference type="EMBL" id="SVB30082.1"/>
    </source>
</evidence>
<comment type="cofactor">
    <cofactor evidence="1">
        <name>pyridoxal 5'-phosphate</name>
        <dbReference type="ChEBI" id="CHEBI:597326"/>
    </cofactor>
</comment>
<dbReference type="InterPro" id="IPR005814">
    <property type="entry name" value="Aminotrans_3"/>
</dbReference>
<gene>
    <name evidence="3" type="ORF">METZ01_LOCUS182936</name>
</gene>
<dbReference type="InterPro" id="IPR015422">
    <property type="entry name" value="PyrdxlP-dep_Trfase_small"/>
</dbReference>
<proteinExistence type="predicted"/>
<dbReference type="Gene3D" id="3.90.1150.10">
    <property type="entry name" value="Aspartate Aminotransferase, domain 1"/>
    <property type="match status" value="1"/>
</dbReference>
<sequence>MTATTHSVARSFEIYERARELIPGTSQLISRRPSRAALGVSPIYAERAKGCRIWDVDGNEYVDWMSAVGPIVLGYADDVVDTAVKEQIDRGSVYSIVHENSLALAETLVRLIPSAEMVRYCKGGGEACTMAVRIARGFTGRDKVLFCGYHGWHDWYLAANLGSEGLQGHLFNGIDPIGVPAALEGTIEPFEYGDLDQLESQLKANDGRVACIIMEPMRTEMPPS</sequence>
<dbReference type="GO" id="GO:0008483">
    <property type="term" value="F:transaminase activity"/>
    <property type="evidence" value="ECO:0007669"/>
    <property type="project" value="InterPro"/>
</dbReference>
<reference evidence="3" key="1">
    <citation type="submission" date="2018-05" db="EMBL/GenBank/DDBJ databases">
        <authorList>
            <person name="Lanie J.A."/>
            <person name="Ng W.-L."/>
            <person name="Kazmierczak K.M."/>
            <person name="Andrzejewski T.M."/>
            <person name="Davidsen T.M."/>
            <person name="Wayne K.J."/>
            <person name="Tettelin H."/>
            <person name="Glass J.I."/>
            <person name="Rusch D."/>
            <person name="Podicherti R."/>
            <person name="Tsui H.-C.T."/>
            <person name="Winkler M.E."/>
        </authorList>
    </citation>
    <scope>NUCLEOTIDE SEQUENCE</scope>
</reference>
<feature type="non-terminal residue" evidence="3">
    <location>
        <position position="224"/>
    </location>
</feature>
<evidence type="ECO:0000256" key="2">
    <source>
        <dbReference type="ARBA" id="ARBA00022898"/>
    </source>
</evidence>
<dbReference type="EMBL" id="UINC01036311">
    <property type="protein sequence ID" value="SVB30082.1"/>
    <property type="molecule type" value="Genomic_DNA"/>
</dbReference>
<dbReference type="Gene3D" id="3.40.640.10">
    <property type="entry name" value="Type I PLP-dependent aspartate aminotransferase-like (Major domain)"/>
    <property type="match status" value="1"/>
</dbReference>
<dbReference type="AlphaFoldDB" id="A0A382CW55"/>
<dbReference type="GO" id="GO:0030170">
    <property type="term" value="F:pyridoxal phosphate binding"/>
    <property type="evidence" value="ECO:0007669"/>
    <property type="project" value="InterPro"/>
</dbReference>
<dbReference type="Pfam" id="PF00202">
    <property type="entry name" value="Aminotran_3"/>
    <property type="match status" value="1"/>
</dbReference>